<dbReference type="Proteomes" id="UP000002316">
    <property type="component" value="Chromosome 3"/>
</dbReference>
<dbReference type="KEGG" id="tbg:TbgDal_III920"/>
<feature type="region of interest" description="Disordered" evidence="2">
    <location>
        <begin position="368"/>
        <end position="393"/>
    </location>
</feature>
<dbReference type="EMBL" id="FN554966">
    <property type="protein sequence ID" value="CBH09753.1"/>
    <property type="molecule type" value="Genomic_DNA"/>
</dbReference>
<feature type="compositionally biased region" description="Acidic residues" evidence="2">
    <location>
        <begin position="1811"/>
        <end position="1820"/>
    </location>
</feature>
<feature type="compositionally biased region" description="Low complexity" evidence="2">
    <location>
        <begin position="1404"/>
        <end position="1421"/>
    </location>
</feature>
<feature type="coiled-coil region" evidence="1">
    <location>
        <begin position="134"/>
        <end position="161"/>
    </location>
</feature>
<dbReference type="GO" id="GO:0008285">
    <property type="term" value="P:negative regulation of cell population proliferation"/>
    <property type="evidence" value="ECO:0007669"/>
    <property type="project" value="InterPro"/>
</dbReference>
<evidence type="ECO:0000313" key="3">
    <source>
        <dbReference type="EMBL" id="CBH09753.1"/>
    </source>
</evidence>
<evidence type="ECO:0000256" key="2">
    <source>
        <dbReference type="SAM" id="MobiDB-lite"/>
    </source>
</evidence>
<proteinExistence type="predicted"/>
<feature type="region of interest" description="Disordered" evidence="2">
    <location>
        <begin position="38"/>
        <end position="112"/>
    </location>
</feature>
<feature type="region of interest" description="Disordered" evidence="2">
    <location>
        <begin position="1807"/>
        <end position="1838"/>
    </location>
</feature>
<keyword evidence="1" id="KW-0175">Coiled coil</keyword>
<evidence type="ECO:0000256" key="1">
    <source>
        <dbReference type="SAM" id="Coils"/>
    </source>
</evidence>
<dbReference type="Gene3D" id="2.60.40.10">
    <property type="entry name" value="Immunoglobulins"/>
    <property type="match status" value="4"/>
</dbReference>
<organism evidence="3 4">
    <name type="scientific">Trypanosoma brucei gambiense (strain MHOM/CI/86/DAL972)</name>
    <dbReference type="NCBI Taxonomy" id="679716"/>
    <lineage>
        <taxon>Eukaryota</taxon>
        <taxon>Discoba</taxon>
        <taxon>Euglenozoa</taxon>
        <taxon>Kinetoplastea</taxon>
        <taxon>Metakinetoplastina</taxon>
        <taxon>Trypanosomatida</taxon>
        <taxon>Trypanosomatidae</taxon>
        <taxon>Trypanosoma</taxon>
    </lineage>
</organism>
<dbReference type="PANTHER" id="PTHR46348:SF1">
    <property type="entry name" value="DELETED IN LUNG AND ESOPHAGEAL CANCER PROTEIN 1"/>
    <property type="match status" value="1"/>
</dbReference>
<dbReference type="GO" id="GO:0005737">
    <property type="term" value="C:cytoplasm"/>
    <property type="evidence" value="ECO:0007669"/>
    <property type="project" value="TreeGrafter"/>
</dbReference>
<dbReference type="PANTHER" id="PTHR46348">
    <property type="entry name" value="DELETED IN LUNG AND ESOPHAGEAL CANCER PROTEIN 1"/>
    <property type="match status" value="1"/>
</dbReference>
<dbReference type="InterPro" id="IPR033304">
    <property type="entry name" value="DLEC1"/>
</dbReference>
<sequence length="2328" mass="256139">MDQPERLVESLVDSSWVVCGTELFADELKDLEHLEEMDEKLASQQQQQQHRSEVVDGCDVLRESYDGSAWSQERRTTSKPRKSPTFSKQKLPDRPSSRASTGGQAKEPSSICSTAASVHVKTEKVVNVAENRGQDLYKQMLQALKQQIRQVREEADLRRSATRRQLRFFSARNVDEYLPSEILRGAPEKHYQWRSEVSGLDYVTEDVWRRTPHQDDAASSPSPSVTDSRSALTILQTPYGSGTSYPAICDFTIDPINFMAEINVALEKNHGVRIVTKESQPPAEEPDPSMLLSNQLCEMLEHQPGPMMDLKEPTWFNTVLPPIASKMEEKWVVDNSEGQMPWSGVGPTKKVKGGGVERLQLAFPPLPARAGQDSRVASGGTATKRAAVGSTTDGCNSSKYTGAGRSAIGDMDKLVRCSATDDTVRLRAKAGTKTTRTVRFTNHCTRHLAMRLQPATHPWLKYSIVKASAGKPLAASSGLCTALDKPVTFFEYIDVVITFEPQTVREPSIAEVLRIGYCVELNIRSGEGAQWHFLEVTVLCDTQQPEFRLVPLEKVADRRKEAADTSAEDSSRTTRVNSRASKKDYITTCEFPCTFVFHSFTKHFQLENIGSDAIISLGTSSSCFKITSPLEEDIEIPGGSTVEIAVCFCPLSEAHYDAEQLFVTVRDERNGPVLAKHTFNLRGESALPHIDLLRIGPMELSPFEGDECSSVPQYFLPETTLGEEVVEEVVVRNNCPIAVEYFWQVATVGGGPSGAQLRITPCRGEFLPKQDTRFTVTLKPSVVEPFAAVLNLFLEGLPRIPIEGELGRTVDSCGPPLLPPQNDSRIAELDATKGVLRLLSRSRMVPALPEPEQLRRLMDPCGALKNIMKPQSSECSGVFASGFYLFADPSPPRLMLIPDRFDEGLECLINGENARRVVLRNTSHRLLHFIFDPTPQECPVGVCFPATYDPETVDVRFEPRAGRVPPQGSVPITFFYTLKEIGHHSMSVNCYIPELFELGVESSEGSPPINLVTEVPCTHALHLSVTGVGPTLIASTHLLDFGLIEQGRESEASFTVTNDNPIPVSFELQDPKKCEPPRFVFLPQSFRLGVGESVEITVYRQAVDITEPQTFFELVVPNGGSIAIETRADIQLQTLVLRETVVNYGVVPNGSWTTQSFVVSNPFASDIPYTVQAVDVPPNIMVQVPPSGVVRAGCVDVQIPIRCAFSVVAAGGRKRAVVSFKNMRTTQEILVELCCEKISELTVAIDLIPVPKVSEGTCCMAYTPPILPSNLPEAPEMEISSYIESVLRNLIELEVLKCCVPRKSRKESFSAAVDDTVTNSVSALDAMASASGAGGTGELVLRPYCPPVHLRALLPHGEPVWSELVVLRITNLTGCHSTYGVNCTQYGFNQTLVDMRRSPTVGRATSKSMTMTASSIAATSKNRGRSRDGTTSRRRDSRRTFVGSPDSRHPFSAGYADGDDTKGKKAVVQPTFWCKNLDGSEQRERERRAALVGAQEALLDGRGCATIFGGPTAGALNPFAESKLPLTLSANLPGRYEETLKVHCGNMPPVHIPVSLELRGRPVLLDSTTAGLLVSDGKEILLMPSVLAGVGRSQRTLRLVNRLPRDVNVSFKIFLTNVTFSVFAVDDNVEANAVTLHLGPVTEEDHRRESEGKGEVAAAPEKFFLPAMGSQLVTIEYAPDANFVGANCSERKWLGGVIITAEYADTSFNDAFIIDEFYRIHPQYRPIDRVVKKSAREGDAAWTKSLLRPAAVLKVRQPVITRPGLIKKSTIIVPELGVASFSKRSGASRRRSLPICSDSFLGDHTAFSGDDTTDSDEEGAEASAVIRQTETGRAQRHDVLRSSTSLEGERMELLSFIEKRRQEMMEHSRRYFVPIELELQALCGVAQLTVEPSENLVRFPTCVDGQRCTQTVLLTNRSCAVMAFMLDIPSPSFKLLKARLIFSDKDYKQLEVEDEETLICRKALESLKWCGVEERQKARRVVSLGQSKENTNKGCTQIVLEKYPTQNQRPTSRGSASTTGVVVNKYQLFPHDSLQVVLEYQSQSKAERDALACEGATVTGELNILYLPADVAIVKQQQSGAVEGKKPFHPPPVLELKQSIPLSLSFLNPSVTSSPSFLWFFPGQQIHDGRQQPSYVQKLRLMSLHPSPLSFKLSVGSTAANIGLVPARCNATPALGNLSGVAGEPRKAIRQLTLADETHNVFTRERKIREMKCYIKDDNPPAVGGVCVEGCAPQDGKGATRELQPRSTPYDREKLLVIEDASRFTITPMEGIIPAATRGGQPGVFEILVEFKEHANMRFEAAFDVLIGTHHAKASSFFLRGDSRETEI</sequence>
<feature type="compositionally biased region" description="Basic and acidic residues" evidence="2">
    <location>
        <begin position="50"/>
        <end position="65"/>
    </location>
</feature>
<name>C9ZJY9_TRYB9</name>
<reference evidence="4" key="1">
    <citation type="journal article" date="2010" name="PLoS Negl. Trop. Dis.">
        <title>The genome sequence of Trypanosoma brucei gambiense, causative agent of chronic human african trypanosomiasis.</title>
        <authorList>
            <person name="Jackson A.P."/>
            <person name="Sanders M."/>
            <person name="Berry A."/>
            <person name="McQuillan J."/>
            <person name="Aslett M.A."/>
            <person name="Quail M.A."/>
            <person name="Chukualim B."/>
            <person name="Capewell P."/>
            <person name="MacLeod A."/>
            <person name="Melville S.E."/>
            <person name="Gibson W."/>
            <person name="Barry J.D."/>
            <person name="Berriman M."/>
            <person name="Hertz-Fowler C."/>
        </authorList>
    </citation>
    <scope>NUCLEOTIDE SEQUENCE [LARGE SCALE GENOMIC DNA]</scope>
    <source>
        <strain evidence="4">MHOM/CI/86/DAL972</strain>
    </source>
</reference>
<accession>C9ZJY9</accession>
<evidence type="ECO:0000313" key="4">
    <source>
        <dbReference type="Proteomes" id="UP000002316"/>
    </source>
</evidence>
<feature type="region of interest" description="Disordered" evidence="2">
    <location>
        <begin position="1400"/>
        <end position="1463"/>
    </location>
</feature>
<feature type="compositionally biased region" description="Basic and acidic residues" evidence="2">
    <location>
        <begin position="1425"/>
        <end position="1434"/>
    </location>
</feature>
<dbReference type="OrthoDB" id="2115465at2759"/>
<dbReference type="GeneID" id="23859488"/>
<evidence type="ECO:0008006" key="5">
    <source>
        <dbReference type="Google" id="ProtNLM"/>
    </source>
</evidence>
<gene>
    <name evidence="3" type="ORF">TbgDal_III920</name>
</gene>
<dbReference type="GO" id="GO:0015631">
    <property type="term" value="F:tubulin binding"/>
    <property type="evidence" value="ECO:0007669"/>
    <property type="project" value="TreeGrafter"/>
</dbReference>
<protein>
    <recommendedName>
        <fullName evidence="5">Abnormal spindle-like microcephaly-associated protein ASH domain-containing protein</fullName>
    </recommendedName>
</protein>
<dbReference type="GO" id="GO:0005929">
    <property type="term" value="C:cilium"/>
    <property type="evidence" value="ECO:0007669"/>
    <property type="project" value="TreeGrafter"/>
</dbReference>
<dbReference type="RefSeq" id="XP_011772046.1">
    <property type="nucleotide sequence ID" value="XM_011773744.1"/>
</dbReference>
<dbReference type="InterPro" id="IPR013783">
    <property type="entry name" value="Ig-like_fold"/>
</dbReference>
<dbReference type="VEuPathDB" id="TriTrypDB:Tbg972.3.920"/>